<dbReference type="Proteomes" id="UP000444721">
    <property type="component" value="Unassembled WGS sequence"/>
</dbReference>
<dbReference type="InterPro" id="IPR011042">
    <property type="entry name" value="6-blade_b-propeller_TolB-like"/>
</dbReference>
<proteinExistence type="predicted"/>
<comment type="caution">
    <text evidence="1">The sequence shown here is derived from an EMBL/GenBank/DDBJ whole genome shotgun (WGS) entry which is preliminary data.</text>
</comment>
<dbReference type="AlphaFoldDB" id="A0A6A5BY56"/>
<accession>A0A6A5BY56</accession>
<dbReference type="EMBL" id="VFQX01000019">
    <property type="protein sequence ID" value="KAF0980296.1"/>
    <property type="molecule type" value="Genomic_DNA"/>
</dbReference>
<gene>
    <name evidence="1" type="ORF">FDP41_013510</name>
</gene>
<dbReference type="PANTHER" id="PTHR46388">
    <property type="entry name" value="NHL REPEAT-CONTAINING PROTEIN 2"/>
    <property type="match status" value="1"/>
</dbReference>
<evidence type="ECO:0000313" key="1">
    <source>
        <dbReference type="EMBL" id="KAF0980296.1"/>
    </source>
</evidence>
<dbReference type="GeneID" id="68120725"/>
<name>A0A6A5BY56_NAEFO</name>
<dbReference type="Gene3D" id="2.120.10.30">
    <property type="entry name" value="TolB, C-terminal domain"/>
    <property type="match status" value="1"/>
</dbReference>
<evidence type="ECO:0000313" key="2">
    <source>
        <dbReference type="Proteomes" id="UP000444721"/>
    </source>
</evidence>
<dbReference type="VEuPathDB" id="AmoebaDB:NF0019380"/>
<dbReference type="OrthoDB" id="273823at2759"/>
<dbReference type="RefSeq" id="XP_044565009.1">
    <property type="nucleotide sequence ID" value="XM_044704149.1"/>
</dbReference>
<organism evidence="1 2">
    <name type="scientific">Naegleria fowleri</name>
    <name type="common">Brain eating amoeba</name>
    <dbReference type="NCBI Taxonomy" id="5763"/>
    <lineage>
        <taxon>Eukaryota</taxon>
        <taxon>Discoba</taxon>
        <taxon>Heterolobosea</taxon>
        <taxon>Tetramitia</taxon>
        <taxon>Eutetramitia</taxon>
        <taxon>Vahlkampfiidae</taxon>
        <taxon>Naegleria</taxon>
    </lineage>
</organism>
<keyword evidence="2" id="KW-1185">Reference proteome</keyword>
<sequence>MTSEIVLESRANVLGFDHEKNIELLRSKILYHDFQYPVFSISEDCDSIVQLYNERGEFVREYTNHKEFIDNFEKDIESIHTKNRLIQMVNFDWQKYEKPIERLFQPQTLFQFPTFIEKYRNSIFISDTHHNRIVRMNSEGVIESVFGEGRRGFKDGYFADARFNRPRGLFYDKLQEALLIADTNNNTIRRLDLHNGFVSTFIQPSTYQSTLGESLDHNPLITSGENSVEAYLQRDDHTKMILTEEYIEKKFILEREKEWRNNYSMPIPIYFVSCSKIISRPIDLFISHSENCLYIAEEGYAHIWRIPLDTGMVEDVLPEMIHTHLRNDFEKYIEHVFPTLKNWNSEKRHPFEGTLYPEFLFLKQRAIAHQDGIFFYHAESPISAFKSYNEPIFMKQVKIVPNKKVEHSIYNDDTIISVQSSTLYRSSEIGFLNAFITGESKPTFNNPHSVLKFDTNLILSDTFNHKVRKISVANGLSEDIKPKNLNLLGMPSVESRVSIRPNGSIDMNPNPGRIILTEPVTYMPGSCLLTLRFSSSEHFIFAEKLHRNMIDIIFKNHDGEIITNAISYIHHPEKFEQNAFIISEDNDWKSIKRKNRAYDSIPGLVKSFENHQMEIYVPFELPENIDGVEMDVNVAFYLCPENIRDQIDYKHPFRLHKGLNTISYAPFNLQTTFVKGWNQISDVMDEMDKSERGKMRKELAEILEWDLQESFNSILKENLLSNQNDITDNEQPQNLEAMDCIDKSQIFIDYLTLRVPIQVSHETTLNLEKKEKFLKHNFSVTVSASPPLFTANCNKHQYIATTNNV</sequence>
<dbReference type="VEuPathDB" id="AmoebaDB:NfTy_028400"/>
<dbReference type="VEuPathDB" id="AmoebaDB:FDP41_013510"/>
<dbReference type="SUPFAM" id="SSF63825">
    <property type="entry name" value="YWTD domain"/>
    <property type="match status" value="1"/>
</dbReference>
<protein>
    <submittedName>
        <fullName evidence="1">Uncharacterized protein</fullName>
    </submittedName>
</protein>
<dbReference type="PANTHER" id="PTHR46388:SF2">
    <property type="entry name" value="NHL REPEAT-CONTAINING PROTEIN 2"/>
    <property type="match status" value="1"/>
</dbReference>
<reference evidence="1 2" key="1">
    <citation type="journal article" date="2019" name="Sci. Rep.">
        <title>Nanopore sequencing improves the draft genome of the human pathogenic amoeba Naegleria fowleri.</title>
        <authorList>
            <person name="Liechti N."/>
            <person name="Schurch N."/>
            <person name="Bruggmann R."/>
            <person name="Wittwer M."/>
        </authorList>
    </citation>
    <scope>NUCLEOTIDE SEQUENCE [LARGE SCALE GENOMIC DNA]</scope>
    <source>
        <strain evidence="1 2">ATCC 30894</strain>
    </source>
</reference>